<comment type="caution">
    <text evidence="5">The sequence shown here is derived from an EMBL/GenBank/DDBJ whole genome shotgun (WGS) entry which is preliminary data.</text>
</comment>
<reference evidence="5" key="2">
    <citation type="journal article" date="2021" name="Genome Biol. Evol.">
        <title>Developing a high-quality reference genome for a parasitic bivalve with doubly uniparental inheritance (Bivalvia: Unionida).</title>
        <authorList>
            <person name="Smith C.H."/>
        </authorList>
    </citation>
    <scope>NUCLEOTIDE SEQUENCE</scope>
    <source>
        <strain evidence="5">CHS0354</strain>
        <tissue evidence="5">Mantle</tissue>
    </source>
</reference>
<evidence type="ECO:0000313" key="6">
    <source>
        <dbReference type="Proteomes" id="UP001195483"/>
    </source>
</evidence>
<dbReference type="Pfam" id="PF00887">
    <property type="entry name" value="ACBP"/>
    <property type="match status" value="1"/>
</dbReference>
<feature type="transmembrane region" description="Helical" evidence="3">
    <location>
        <begin position="486"/>
        <end position="505"/>
    </location>
</feature>
<evidence type="ECO:0000313" key="5">
    <source>
        <dbReference type="EMBL" id="KAK3605989.1"/>
    </source>
</evidence>
<keyword evidence="3" id="KW-1133">Transmembrane helix</keyword>
<feature type="region of interest" description="Disordered" evidence="2">
    <location>
        <begin position="358"/>
        <end position="412"/>
    </location>
</feature>
<dbReference type="PANTHER" id="PTHR23310">
    <property type="entry name" value="ACYL-COA-BINDING PROTEIN, ACBP"/>
    <property type="match status" value="1"/>
</dbReference>
<evidence type="ECO:0000256" key="1">
    <source>
        <dbReference type="ARBA" id="ARBA00023121"/>
    </source>
</evidence>
<evidence type="ECO:0000256" key="3">
    <source>
        <dbReference type="SAM" id="Phobius"/>
    </source>
</evidence>
<dbReference type="AlphaFoldDB" id="A0AAE0T9T9"/>
<dbReference type="FunFam" id="1.20.80.10:FF:000010">
    <property type="entry name" value="Acyl-CoA-binding domain-containing protein 5"/>
    <property type="match status" value="1"/>
</dbReference>
<sequence>MASPKEKFDAAVSVITSLPKNGPFQPSHEMMLSFYGYYKQATEGPCTLPKPGFWDVVRKAKWEAWQKLGNMPREEAMLNYVEELKKTVKIFSAKWDEMNKSSGNNGIVEAMPQTPTVGNFMGKIGAFYELVDEPSPVEEAMTVVNGTSIRQSVPTHNSSDLMTEEENLSRRVELQLEKEMTTLVSIQKPIETDVHKLTIGDTAETQSTEPSETILRSKDHVVSESESDEEFCDSSDLPTAEFMERIARGQPRLETYVSTPVKPLSGRPYHVHFSDNPHSEESISNGTLSPIRTSLTDNMPFFRDFPFIQRGTGVSLSDSLLVNGEQTQFSLDARDGSYLNFVQEKMDLKKEELNLTSNNNSYFLTSPNDRTGRGGEETSPPEGSSSQGQSSGARRRLRTGGAVPPGYQSSSEQQLMMGERGLGGSGGNQNDPPQHSFGYQVSVNEQVVLALLRLQQDMNRVLERLNQIEIQSRQVSSWWRWPFSSLSARTIFIILVWPFIVHFILKLRFHRKRR</sequence>
<feature type="compositionally biased region" description="Low complexity" evidence="2">
    <location>
        <begin position="377"/>
        <end position="392"/>
    </location>
</feature>
<reference evidence="5" key="1">
    <citation type="journal article" date="2021" name="Genome Biol. Evol.">
        <title>A High-Quality Reference Genome for a Parasitic Bivalve with Doubly Uniparental Inheritance (Bivalvia: Unionida).</title>
        <authorList>
            <person name="Smith C.H."/>
        </authorList>
    </citation>
    <scope>NUCLEOTIDE SEQUENCE</scope>
    <source>
        <strain evidence="5">CHS0354</strain>
    </source>
</reference>
<dbReference type="GO" id="GO:0006631">
    <property type="term" value="P:fatty acid metabolic process"/>
    <property type="evidence" value="ECO:0007669"/>
    <property type="project" value="TreeGrafter"/>
</dbReference>
<reference evidence="5" key="3">
    <citation type="submission" date="2023-05" db="EMBL/GenBank/DDBJ databases">
        <authorList>
            <person name="Smith C.H."/>
        </authorList>
    </citation>
    <scope>NUCLEOTIDE SEQUENCE</scope>
    <source>
        <strain evidence="5">CHS0354</strain>
        <tissue evidence="5">Mantle</tissue>
    </source>
</reference>
<feature type="compositionally biased region" description="Polar residues" evidence="2">
    <location>
        <begin position="358"/>
        <end position="369"/>
    </location>
</feature>
<evidence type="ECO:0000256" key="2">
    <source>
        <dbReference type="SAM" id="MobiDB-lite"/>
    </source>
</evidence>
<organism evidence="5 6">
    <name type="scientific">Potamilus streckersoni</name>
    <dbReference type="NCBI Taxonomy" id="2493646"/>
    <lineage>
        <taxon>Eukaryota</taxon>
        <taxon>Metazoa</taxon>
        <taxon>Spiralia</taxon>
        <taxon>Lophotrochozoa</taxon>
        <taxon>Mollusca</taxon>
        <taxon>Bivalvia</taxon>
        <taxon>Autobranchia</taxon>
        <taxon>Heteroconchia</taxon>
        <taxon>Palaeoheterodonta</taxon>
        <taxon>Unionida</taxon>
        <taxon>Unionoidea</taxon>
        <taxon>Unionidae</taxon>
        <taxon>Ambleminae</taxon>
        <taxon>Lampsilini</taxon>
        <taxon>Potamilus</taxon>
    </lineage>
</organism>
<evidence type="ECO:0000259" key="4">
    <source>
        <dbReference type="PROSITE" id="PS51228"/>
    </source>
</evidence>
<proteinExistence type="predicted"/>
<gene>
    <name evidence="5" type="ORF">CHS0354_019670</name>
</gene>
<dbReference type="InterPro" id="IPR035984">
    <property type="entry name" value="Acyl-CoA-binding_sf"/>
</dbReference>
<accession>A0AAE0T9T9</accession>
<dbReference type="SUPFAM" id="SSF47027">
    <property type="entry name" value="Acyl-CoA binding protein"/>
    <property type="match status" value="1"/>
</dbReference>
<dbReference type="GO" id="GO:0005737">
    <property type="term" value="C:cytoplasm"/>
    <property type="evidence" value="ECO:0007669"/>
    <property type="project" value="TreeGrafter"/>
</dbReference>
<dbReference type="PROSITE" id="PS00880">
    <property type="entry name" value="ACB_1"/>
    <property type="match status" value="1"/>
</dbReference>
<feature type="domain" description="ACB" evidence="4">
    <location>
        <begin position="4"/>
        <end position="93"/>
    </location>
</feature>
<keyword evidence="3" id="KW-0812">Transmembrane</keyword>
<name>A0AAE0T9T9_9BIVA</name>
<keyword evidence="6" id="KW-1185">Reference proteome</keyword>
<dbReference type="InterPro" id="IPR000582">
    <property type="entry name" value="Acyl-CoA-binding_protein"/>
</dbReference>
<dbReference type="EMBL" id="JAEAOA010001198">
    <property type="protein sequence ID" value="KAK3605989.1"/>
    <property type="molecule type" value="Genomic_DNA"/>
</dbReference>
<dbReference type="InterPro" id="IPR022408">
    <property type="entry name" value="Acyl-CoA-binding_prot_CS"/>
</dbReference>
<feature type="region of interest" description="Disordered" evidence="2">
    <location>
        <begin position="201"/>
        <end position="235"/>
    </location>
</feature>
<dbReference type="Proteomes" id="UP001195483">
    <property type="component" value="Unassembled WGS sequence"/>
</dbReference>
<dbReference type="PRINTS" id="PR00689">
    <property type="entry name" value="ACOABINDINGP"/>
</dbReference>
<dbReference type="Gene3D" id="1.20.80.10">
    <property type="match status" value="1"/>
</dbReference>
<dbReference type="PANTHER" id="PTHR23310:SF77">
    <property type="entry name" value="LD25952P"/>
    <property type="match status" value="1"/>
</dbReference>
<keyword evidence="1" id="KW-0446">Lipid-binding</keyword>
<keyword evidence="3" id="KW-0472">Membrane</keyword>
<dbReference type="InterPro" id="IPR014352">
    <property type="entry name" value="FERM/acyl-CoA-bd_prot_sf"/>
</dbReference>
<dbReference type="GO" id="GO:0000062">
    <property type="term" value="F:fatty-acyl-CoA binding"/>
    <property type="evidence" value="ECO:0007669"/>
    <property type="project" value="InterPro"/>
</dbReference>
<protein>
    <recommendedName>
        <fullName evidence="4">ACB domain-containing protein</fullName>
    </recommendedName>
</protein>
<dbReference type="PROSITE" id="PS51228">
    <property type="entry name" value="ACB_2"/>
    <property type="match status" value="1"/>
</dbReference>